<dbReference type="Proteomes" id="UP001214441">
    <property type="component" value="Unassembled WGS sequence"/>
</dbReference>
<dbReference type="RefSeq" id="WP_274041252.1">
    <property type="nucleotide sequence ID" value="NZ_JANCPR020000051.1"/>
</dbReference>
<evidence type="ECO:0000256" key="1">
    <source>
        <dbReference type="SAM" id="MobiDB-lite"/>
    </source>
</evidence>
<dbReference type="GO" id="GO:0016787">
    <property type="term" value="F:hydrolase activity"/>
    <property type="evidence" value="ECO:0007669"/>
    <property type="project" value="UniProtKB-KW"/>
</dbReference>
<evidence type="ECO:0000259" key="2">
    <source>
        <dbReference type="Pfam" id="PF12697"/>
    </source>
</evidence>
<dbReference type="InterPro" id="IPR000073">
    <property type="entry name" value="AB_hydrolase_1"/>
</dbReference>
<dbReference type="PANTHER" id="PTHR43798:SF33">
    <property type="entry name" value="HYDROLASE, PUTATIVE (AFU_ORTHOLOGUE AFUA_2G14860)-RELATED"/>
    <property type="match status" value="1"/>
</dbReference>
<feature type="domain" description="AB hydrolase-1" evidence="2">
    <location>
        <begin position="90"/>
        <end position="288"/>
    </location>
</feature>
<dbReference type="Pfam" id="PF12697">
    <property type="entry name" value="Abhydrolase_6"/>
    <property type="match status" value="1"/>
</dbReference>
<protein>
    <submittedName>
        <fullName evidence="3">Alpha/beta hydrolase</fullName>
    </submittedName>
</protein>
<gene>
    <name evidence="3" type="ORF">NMN56_035295</name>
</gene>
<evidence type="ECO:0000313" key="4">
    <source>
        <dbReference type="Proteomes" id="UP001214441"/>
    </source>
</evidence>
<sequence>MTTRTTSEGGRPRGGRGRAERATGALLNAVGALAPAPAGDLTFLLFRRPLLRGKVLPAEQAVHDRAGRDELLVDGERVVTYRWGDGERPVLMLHGWRSRASRFAAFVPRLEALGLSPVSFDAPGHGDSGGSATTILRNVEVARRLQDRYGAFHSVLAHSFGVTCAYLALREGVRAERLVAVSGVSHFGFLVEEFGRRLALTPRLGDGLRTRVEERLFPEVDDLWSRFDGTWRPAEIGVPTLLIHDEDDPTVPLRQAHRLRTAHAPHAELTVTTGLGHRRILAAPAVLAGALGFLQGTGEADSRPAPPRSDPGPASGALPRAGVGSGSGPGPGPGVGSGSGVG</sequence>
<accession>A0ABT7A739</accession>
<name>A0ABT7A739_9ACTN</name>
<proteinExistence type="predicted"/>
<keyword evidence="4" id="KW-1185">Reference proteome</keyword>
<evidence type="ECO:0000313" key="3">
    <source>
        <dbReference type="EMBL" id="MDJ1137121.1"/>
    </source>
</evidence>
<reference evidence="3 4" key="1">
    <citation type="submission" date="2023-05" db="EMBL/GenBank/DDBJ databases">
        <title>Streptantibioticus silvisoli sp. nov., acidotolerant actinomycetes 1 from pine litter.</title>
        <authorList>
            <person name="Swiecimska M."/>
            <person name="Golinska P."/>
            <person name="Sangal V."/>
            <person name="Wachnowicz B."/>
            <person name="Goodfellow M."/>
        </authorList>
    </citation>
    <scope>NUCLEOTIDE SEQUENCE [LARGE SCALE GENOMIC DNA]</scope>
    <source>
        <strain evidence="3 4">DSM 42109</strain>
    </source>
</reference>
<dbReference type="InterPro" id="IPR029058">
    <property type="entry name" value="AB_hydrolase_fold"/>
</dbReference>
<dbReference type="SUPFAM" id="SSF53474">
    <property type="entry name" value="alpha/beta-Hydrolases"/>
    <property type="match status" value="1"/>
</dbReference>
<dbReference type="InterPro" id="IPR050266">
    <property type="entry name" value="AB_hydrolase_sf"/>
</dbReference>
<organism evidence="3 4">
    <name type="scientific">Streptomyces iconiensis</name>
    <dbReference type="NCBI Taxonomy" id="1384038"/>
    <lineage>
        <taxon>Bacteria</taxon>
        <taxon>Bacillati</taxon>
        <taxon>Actinomycetota</taxon>
        <taxon>Actinomycetes</taxon>
        <taxon>Kitasatosporales</taxon>
        <taxon>Streptomycetaceae</taxon>
        <taxon>Streptomyces</taxon>
    </lineage>
</organism>
<dbReference type="Gene3D" id="3.40.50.1820">
    <property type="entry name" value="alpha/beta hydrolase"/>
    <property type="match status" value="1"/>
</dbReference>
<dbReference type="PANTHER" id="PTHR43798">
    <property type="entry name" value="MONOACYLGLYCEROL LIPASE"/>
    <property type="match status" value="1"/>
</dbReference>
<dbReference type="EMBL" id="JANCPR020000051">
    <property type="protein sequence ID" value="MDJ1137121.1"/>
    <property type="molecule type" value="Genomic_DNA"/>
</dbReference>
<keyword evidence="3" id="KW-0378">Hydrolase</keyword>
<comment type="caution">
    <text evidence="3">The sequence shown here is derived from an EMBL/GenBank/DDBJ whole genome shotgun (WGS) entry which is preliminary data.</text>
</comment>
<feature type="compositionally biased region" description="Gly residues" evidence="1">
    <location>
        <begin position="323"/>
        <end position="342"/>
    </location>
</feature>
<feature type="region of interest" description="Disordered" evidence="1">
    <location>
        <begin position="297"/>
        <end position="342"/>
    </location>
</feature>